<feature type="domain" description="ABC-2 type transporter transmembrane" evidence="7">
    <location>
        <begin position="85"/>
        <end position="173"/>
    </location>
</feature>
<accession>A0A8T2WIJ3</accession>
<feature type="transmembrane region" description="Helical" evidence="6">
    <location>
        <begin position="194"/>
        <end position="210"/>
    </location>
</feature>
<keyword evidence="2" id="KW-0813">Transport</keyword>
<organism evidence="8 9">
    <name type="scientific">Populus deltoides</name>
    <name type="common">Eastern poplar</name>
    <name type="synonym">Eastern cottonwood</name>
    <dbReference type="NCBI Taxonomy" id="3696"/>
    <lineage>
        <taxon>Eukaryota</taxon>
        <taxon>Viridiplantae</taxon>
        <taxon>Streptophyta</taxon>
        <taxon>Embryophyta</taxon>
        <taxon>Tracheophyta</taxon>
        <taxon>Spermatophyta</taxon>
        <taxon>Magnoliopsida</taxon>
        <taxon>eudicotyledons</taxon>
        <taxon>Gunneridae</taxon>
        <taxon>Pentapetalae</taxon>
        <taxon>rosids</taxon>
        <taxon>fabids</taxon>
        <taxon>Malpighiales</taxon>
        <taxon>Salicaceae</taxon>
        <taxon>Saliceae</taxon>
        <taxon>Populus</taxon>
    </lineage>
</organism>
<keyword evidence="3 6" id="KW-0812">Transmembrane</keyword>
<evidence type="ECO:0000259" key="7">
    <source>
        <dbReference type="Pfam" id="PF01061"/>
    </source>
</evidence>
<dbReference type="EMBL" id="JACEGQ020000019">
    <property type="protein sequence ID" value="KAH8480182.1"/>
    <property type="molecule type" value="Genomic_DNA"/>
</dbReference>
<evidence type="ECO:0000256" key="5">
    <source>
        <dbReference type="ARBA" id="ARBA00023136"/>
    </source>
</evidence>
<evidence type="ECO:0000256" key="3">
    <source>
        <dbReference type="ARBA" id="ARBA00022692"/>
    </source>
</evidence>
<feature type="domain" description="ABC-2 type transporter transmembrane" evidence="7">
    <location>
        <begin position="175"/>
        <end position="239"/>
    </location>
</feature>
<dbReference type="AlphaFoldDB" id="A0A8T2WIJ3"/>
<evidence type="ECO:0000313" key="9">
    <source>
        <dbReference type="Proteomes" id="UP000807159"/>
    </source>
</evidence>
<keyword evidence="5 6" id="KW-0472">Membrane</keyword>
<comment type="caution">
    <text evidence="8">The sequence shown here is derived from an EMBL/GenBank/DDBJ whole genome shotgun (WGS) entry which is preliminary data.</text>
</comment>
<feature type="transmembrane region" description="Helical" evidence="6">
    <location>
        <begin position="98"/>
        <end position="117"/>
    </location>
</feature>
<keyword evidence="4 6" id="KW-1133">Transmembrane helix</keyword>
<dbReference type="GO" id="GO:0140359">
    <property type="term" value="F:ABC-type transporter activity"/>
    <property type="evidence" value="ECO:0007669"/>
    <property type="project" value="InterPro"/>
</dbReference>
<feature type="transmembrane region" description="Helical" evidence="6">
    <location>
        <begin position="129"/>
        <end position="148"/>
    </location>
</feature>
<evidence type="ECO:0000256" key="6">
    <source>
        <dbReference type="SAM" id="Phobius"/>
    </source>
</evidence>
<reference evidence="8" key="1">
    <citation type="journal article" date="2021" name="J. Hered.">
        <title>Genome Assembly of Salicaceae Populus deltoides (Eastern Cottonwood) I-69 Based on Nanopore Sequencing and Hi-C Technologies.</title>
        <authorList>
            <person name="Bai S."/>
            <person name="Wu H."/>
            <person name="Zhang J."/>
            <person name="Pan Z."/>
            <person name="Zhao W."/>
            <person name="Li Z."/>
            <person name="Tong C."/>
        </authorList>
    </citation>
    <scope>NUCLEOTIDE SEQUENCE</scope>
    <source>
        <tissue evidence="8">Leaf</tissue>
    </source>
</reference>
<dbReference type="InterPro" id="IPR050352">
    <property type="entry name" value="ABCG_transporters"/>
</dbReference>
<dbReference type="Proteomes" id="UP000807159">
    <property type="component" value="Chromosome 19"/>
</dbReference>
<sequence length="285" mass="32670">MHHGSLHLLAQRIRFAGHSIPRHVNVLEFAIEMTEALAMEDTEEGEIEDSDTAQDYKHIRRNANQYSNPEEPIYPDSLFKEVLILGQRFSIICRTNQLFAARILQALLARAVLGNIFMNATNGPKRHKLQTQIGFFAFSLTFLLSSTAEGQPIFLQERRILMRETSKGAYRVLLMLYQTLCVLVPNFIMGTSLIAGLMGSFFLFSGYFIAKDGIPKYWIFMHCLSLFKYPFECFMINEYGGEKGNRKCLEIIERNCYLYGEGFLKQKVSSNTLDGDFNLLCQKPE</sequence>
<dbReference type="InterPro" id="IPR013525">
    <property type="entry name" value="ABC2_TM"/>
</dbReference>
<dbReference type="GO" id="GO:0016020">
    <property type="term" value="C:membrane"/>
    <property type="evidence" value="ECO:0007669"/>
    <property type="project" value="UniProtKB-SubCell"/>
</dbReference>
<dbReference type="PANTHER" id="PTHR48041">
    <property type="entry name" value="ABC TRANSPORTER G FAMILY MEMBER 28"/>
    <property type="match status" value="1"/>
</dbReference>
<evidence type="ECO:0000256" key="4">
    <source>
        <dbReference type="ARBA" id="ARBA00022989"/>
    </source>
</evidence>
<protein>
    <recommendedName>
        <fullName evidence="7">ABC-2 type transporter transmembrane domain-containing protein</fullName>
    </recommendedName>
</protein>
<dbReference type="Pfam" id="PF01061">
    <property type="entry name" value="ABC2_membrane"/>
    <property type="match status" value="2"/>
</dbReference>
<evidence type="ECO:0000313" key="8">
    <source>
        <dbReference type="EMBL" id="KAH8480182.1"/>
    </source>
</evidence>
<evidence type="ECO:0000256" key="1">
    <source>
        <dbReference type="ARBA" id="ARBA00004141"/>
    </source>
</evidence>
<proteinExistence type="predicted"/>
<name>A0A8T2WIJ3_POPDE</name>
<dbReference type="PANTHER" id="PTHR48041:SF100">
    <property type="entry name" value="ABC TRANSPORTER-LIKE"/>
    <property type="match status" value="1"/>
</dbReference>
<evidence type="ECO:0000256" key="2">
    <source>
        <dbReference type="ARBA" id="ARBA00022448"/>
    </source>
</evidence>
<comment type="subcellular location">
    <subcellularLocation>
        <location evidence="1">Membrane</location>
        <topology evidence="1">Multi-pass membrane protein</topology>
    </subcellularLocation>
</comment>
<gene>
    <name evidence="8" type="ORF">H0E87_030431</name>
</gene>
<keyword evidence="9" id="KW-1185">Reference proteome</keyword>